<dbReference type="Pfam" id="PF15916">
    <property type="entry name" value="DUF4743"/>
    <property type="match status" value="1"/>
</dbReference>
<evidence type="ECO:0000313" key="4">
    <source>
        <dbReference type="Proteomes" id="UP000829685"/>
    </source>
</evidence>
<dbReference type="AlphaFoldDB" id="A0A9P9WMQ2"/>
<dbReference type="InterPro" id="IPR015797">
    <property type="entry name" value="NUDIX_hydrolase-like_dom_sf"/>
</dbReference>
<evidence type="ECO:0000313" key="3">
    <source>
        <dbReference type="EMBL" id="KAI1871089.1"/>
    </source>
</evidence>
<evidence type="ECO:0000256" key="1">
    <source>
        <dbReference type="ARBA" id="ARBA00022801"/>
    </source>
</evidence>
<organism evidence="3 4">
    <name type="scientific">Neoarthrinium moseri</name>
    <dbReference type="NCBI Taxonomy" id="1658444"/>
    <lineage>
        <taxon>Eukaryota</taxon>
        <taxon>Fungi</taxon>
        <taxon>Dikarya</taxon>
        <taxon>Ascomycota</taxon>
        <taxon>Pezizomycotina</taxon>
        <taxon>Sordariomycetes</taxon>
        <taxon>Xylariomycetidae</taxon>
        <taxon>Amphisphaeriales</taxon>
        <taxon>Apiosporaceae</taxon>
        <taxon>Neoarthrinium</taxon>
    </lineage>
</organism>
<dbReference type="Pfam" id="PF00293">
    <property type="entry name" value="NUDIX"/>
    <property type="match status" value="1"/>
</dbReference>
<dbReference type="EMBL" id="JAFIMR010000013">
    <property type="protein sequence ID" value="KAI1871089.1"/>
    <property type="molecule type" value="Genomic_DNA"/>
</dbReference>
<protein>
    <recommendedName>
        <fullName evidence="2">Nudix hydrolase domain-containing protein</fullName>
    </recommendedName>
</protein>
<evidence type="ECO:0000259" key="2">
    <source>
        <dbReference type="PROSITE" id="PS51462"/>
    </source>
</evidence>
<dbReference type="InterPro" id="IPR031804">
    <property type="entry name" value="DUF4743"/>
</dbReference>
<name>A0A9P9WMQ2_9PEZI</name>
<gene>
    <name evidence="3" type="ORF">JX265_006129</name>
</gene>
<dbReference type="InterPro" id="IPR000086">
    <property type="entry name" value="NUDIX_hydrolase_dom"/>
</dbReference>
<dbReference type="SUPFAM" id="SSF55811">
    <property type="entry name" value="Nudix"/>
    <property type="match status" value="1"/>
</dbReference>
<dbReference type="PROSITE" id="PS00893">
    <property type="entry name" value="NUDIX_BOX"/>
    <property type="match status" value="1"/>
</dbReference>
<dbReference type="FunFam" id="3.90.79.10:FF:000019">
    <property type="entry name" value="Thiamin pyrophosphokinase, putative"/>
    <property type="match status" value="1"/>
</dbReference>
<dbReference type="Gene3D" id="3.90.79.10">
    <property type="entry name" value="Nucleoside Triphosphate Pyrophosphohydrolase"/>
    <property type="match status" value="1"/>
</dbReference>
<dbReference type="GO" id="GO:0044715">
    <property type="term" value="F:8-oxo-dGDP phosphatase activity"/>
    <property type="evidence" value="ECO:0007669"/>
    <property type="project" value="UniProtKB-ARBA"/>
</dbReference>
<dbReference type="OrthoDB" id="10261522at2759"/>
<dbReference type="PANTHER" id="PTHR13622:SF8">
    <property type="entry name" value="THIAMIN PYROPHOSPHOKINASE 1"/>
    <property type="match status" value="1"/>
</dbReference>
<keyword evidence="1" id="KW-0378">Hydrolase</keyword>
<dbReference type="PANTHER" id="PTHR13622">
    <property type="entry name" value="THIAMIN PYROPHOSPHOKINASE"/>
    <property type="match status" value="1"/>
</dbReference>
<dbReference type="Proteomes" id="UP000829685">
    <property type="component" value="Unassembled WGS sequence"/>
</dbReference>
<dbReference type="PROSITE" id="PS51462">
    <property type="entry name" value="NUDIX"/>
    <property type="match status" value="1"/>
</dbReference>
<feature type="domain" description="Nudix hydrolase" evidence="2">
    <location>
        <begin position="117"/>
        <end position="280"/>
    </location>
</feature>
<proteinExistence type="predicted"/>
<reference evidence="3" key="1">
    <citation type="submission" date="2021-03" db="EMBL/GenBank/DDBJ databases">
        <title>Revisited historic fungal species revealed as producer of novel bioactive compounds through whole genome sequencing and comparative genomics.</title>
        <authorList>
            <person name="Vignolle G.A."/>
            <person name="Hochenegger N."/>
            <person name="Mach R.L."/>
            <person name="Mach-Aigner A.R."/>
            <person name="Javad Rahimi M."/>
            <person name="Salim K.A."/>
            <person name="Chan C.M."/>
            <person name="Lim L.B.L."/>
            <person name="Cai F."/>
            <person name="Druzhinina I.S."/>
            <person name="U'Ren J.M."/>
            <person name="Derntl C."/>
        </authorList>
    </citation>
    <scope>NUCLEOTIDE SEQUENCE</scope>
    <source>
        <strain evidence="3">TUCIM 5799</strain>
    </source>
</reference>
<sequence length="309" mass="34803">MTAASVGKSNLELVNDCDKSPREPARLWWFMLERCTQPVGRLDSYVKSQIPVGSAHWRIDPDRRTVTLLGTSRDERDARMDVFLRSMRNSGILSELSAWTGEENAVYGPGRSVLLSLERAAAPLFGITTYGVQLLAYTNTIDGLKVWLQKRARHKQTYAGLLDSTVGGRIRSDESPLQALVREADEEATIPPDMVQEAAIAVGAVSYLDITQERVPGQGVRLNPDTRLIYELELPTDLQPVPKDGEVEEFVLLDMKEMNEAMRMGRCTPGKALIMLDFFIRRGILNYENEPDYLEIVSRLHRNHEHGYA</sequence>
<comment type="caution">
    <text evidence="3">The sequence shown here is derived from an EMBL/GenBank/DDBJ whole genome shotgun (WGS) entry which is preliminary data.</text>
</comment>
<dbReference type="InterPro" id="IPR020084">
    <property type="entry name" value="NUDIX_hydrolase_CS"/>
</dbReference>
<keyword evidence="4" id="KW-1185">Reference proteome</keyword>
<accession>A0A9P9WMQ2</accession>
<dbReference type="CDD" id="cd03676">
    <property type="entry name" value="NUDIX_Tnr3_like"/>
    <property type="match status" value="1"/>
</dbReference>